<evidence type="ECO:0000259" key="4">
    <source>
        <dbReference type="SMART" id="SM01088"/>
    </source>
</evidence>
<evidence type="ECO:0000256" key="1">
    <source>
        <dbReference type="ARBA" id="ARBA00022737"/>
    </source>
</evidence>
<feature type="region of interest" description="Disordered" evidence="2">
    <location>
        <begin position="100"/>
        <end position="153"/>
    </location>
</feature>
<dbReference type="SMART" id="SM01088">
    <property type="entry name" value="Col_cuticle_N"/>
    <property type="match status" value="1"/>
</dbReference>
<gene>
    <name evidence="5" type="ORF">GCK32_022459</name>
</gene>
<evidence type="ECO:0000256" key="2">
    <source>
        <dbReference type="SAM" id="MobiDB-lite"/>
    </source>
</evidence>
<keyword evidence="6" id="KW-1185">Reference proteome</keyword>
<keyword evidence="3" id="KW-0812">Transmembrane</keyword>
<keyword evidence="3" id="KW-1133">Transmembrane helix</keyword>
<evidence type="ECO:0000313" key="5">
    <source>
        <dbReference type="EMBL" id="KAK5986183.1"/>
    </source>
</evidence>
<dbReference type="GO" id="GO:0042302">
    <property type="term" value="F:structural constituent of cuticle"/>
    <property type="evidence" value="ECO:0007669"/>
    <property type="project" value="InterPro"/>
</dbReference>
<keyword evidence="1" id="KW-0677">Repeat</keyword>
<name>A0AAN8GF31_TRICO</name>
<feature type="transmembrane region" description="Helical" evidence="3">
    <location>
        <begin position="38"/>
        <end position="62"/>
    </location>
</feature>
<organism evidence="5 6">
    <name type="scientific">Trichostrongylus colubriformis</name>
    <name type="common">Black scour worm</name>
    <dbReference type="NCBI Taxonomy" id="6319"/>
    <lineage>
        <taxon>Eukaryota</taxon>
        <taxon>Metazoa</taxon>
        <taxon>Ecdysozoa</taxon>
        <taxon>Nematoda</taxon>
        <taxon>Chromadorea</taxon>
        <taxon>Rhabditida</taxon>
        <taxon>Rhabditina</taxon>
        <taxon>Rhabditomorpha</taxon>
        <taxon>Strongyloidea</taxon>
        <taxon>Trichostrongylidae</taxon>
        <taxon>Trichostrongylus</taxon>
    </lineage>
</organism>
<feature type="compositionally biased region" description="Gly residues" evidence="2">
    <location>
        <begin position="112"/>
        <end position="145"/>
    </location>
</feature>
<evidence type="ECO:0000256" key="3">
    <source>
        <dbReference type="SAM" id="Phobius"/>
    </source>
</evidence>
<keyword evidence="5" id="KW-0176">Collagen</keyword>
<dbReference type="AlphaFoldDB" id="A0AAN8GF31"/>
<dbReference type="InterPro" id="IPR002486">
    <property type="entry name" value="Col_cuticle_N"/>
</dbReference>
<comment type="caution">
    <text evidence="5">The sequence shown here is derived from an EMBL/GenBank/DDBJ whole genome shotgun (WGS) entry which is preliminary data.</text>
</comment>
<sequence length="153" mass="15773">MRSYASNYVTINGMTTHQSSPTADMEVEYQHRCKAYRFVSYSAVAFSVVAIIGAATTLPMVYNYVHHVQRTMHSELNYCRTSARDIWSEVNTMKTTGNRTARQAGYGTDDGVLGGGNTGTGGGGGGNTGTGGGGGGNTGTGGGGVLISTGGND</sequence>
<evidence type="ECO:0000313" key="6">
    <source>
        <dbReference type="Proteomes" id="UP001331761"/>
    </source>
</evidence>
<dbReference type="EMBL" id="WIXE01000934">
    <property type="protein sequence ID" value="KAK5986183.1"/>
    <property type="molecule type" value="Genomic_DNA"/>
</dbReference>
<accession>A0AAN8GF31</accession>
<feature type="domain" description="Nematode cuticle collagen N-terminal" evidence="4">
    <location>
        <begin position="38"/>
        <end position="90"/>
    </location>
</feature>
<dbReference type="Pfam" id="PF01484">
    <property type="entry name" value="Col_cuticle_N"/>
    <property type="match status" value="1"/>
</dbReference>
<reference evidence="5 6" key="1">
    <citation type="submission" date="2019-10" db="EMBL/GenBank/DDBJ databases">
        <title>Assembly and Annotation for the nematode Trichostrongylus colubriformis.</title>
        <authorList>
            <person name="Martin J."/>
        </authorList>
    </citation>
    <scope>NUCLEOTIDE SEQUENCE [LARGE SCALE GENOMIC DNA]</scope>
    <source>
        <strain evidence="5">G859</strain>
        <tissue evidence="5">Whole worm</tissue>
    </source>
</reference>
<proteinExistence type="predicted"/>
<dbReference type="Proteomes" id="UP001331761">
    <property type="component" value="Unassembled WGS sequence"/>
</dbReference>
<feature type="non-terminal residue" evidence="5">
    <location>
        <position position="153"/>
    </location>
</feature>
<dbReference type="GO" id="GO:0005581">
    <property type="term" value="C:collagen trimer"/>
    <property type="evidence" value="ECO:0007669"/>
    <property type="project" value="UniProtKB-KW"/>
</dbReference>
<protein>
    <submittedName>
        <fullName evidence="5">Nematode cuticle collagen domain protein</fullName>
    </submittedName>
</protein>
<keyword evidence="3" id="KW-0472">Membrane</keyword>